<proteinExistence type="predicted"/>
<accession>A0A0G4GKU9</accession>
<sequence length="243" mass="27733">MQSLSEEGSPSSPENQRRPHIPPIKRKERKNDKGKDKLSKGKMSDLFGKAKDAGVDGDKVTTSFAAKGAMEVEAAATPSRIQEWVELNKLDIEKQTAVAYHAIRSHSAIVFEERFFHRMWIGAYQWGVEQPIKDYATVVILDERLKGHELWEGKEAFCRWFAVLLDNKSVAYLKTDWGLSTGEKLVFHTDAYVVDFKNEVFHADWDPLSAAYYRTIKDSISFFKSQHNITNKTQLTLASEYLA</sequence>
<protein>
    <submittedName>
        <fullName evidence="2">Uncharacterized protein</fullName>
    </submittedName>
</protein>
<dbReference type="InParanoid" id="A0A0G4GKU9"/>
<dbReference type="PhylomeDB" id="A0A0G4GKU9"/>
<feature type="compositionally biased region" description="Basic residues" evidence="1">
    <location>
        <begin position="18"/>
        <end position="28"/>
    </location>
</feature>
<feature type="compositionally biased region" description="Low complexity" evidence="1">
    <location>
        <begin position="1"/>
        <end position="14"/>
    </location>
</feature>
<dbReference type="Proteomes" id="UP000041254">
    <property type="component" value="Unassembled WGS sequence"/>
</dbReference>
<name>A0A0G4GKU9_VITBC</name>
<evidence type="ECO:0000256" key="1">
    <source>
        <dbReference type="SAM" id="MobiDB-lite"/>
    </source>
</evidence>
<reference evidence="2 3" key="1">
    <citation type="submission" date="2014-11" db="EMBL/GenBank/DDBJ databases">
        <authorList>
            <person name="Zhu J."/>
            <person name="Qi W."/>
            <person name="Song R."/>
        </authorList>
    </citation>
    <scope>NUCLEOTIDE SEQUENCE [LARGE SCALE GENOMIC DNA]</scope>
</reference>
<dbReference type="AlphaFoldDB" id="A0A0G4GKU9"/>
<evidence type="ECO:0000313" key="3">
    <source>
        <dbReference type="Proteomes" id="UP000041254"/>
    </source>
</evidence>
<evidence type="ECO:0000313" key="2">
    <source>
        <dbReference type="EMBL" id="CEM30659.1"/>
    </source>
</evidence>
<feature type="region of interest" description="Disordered" evidence="1">
    <location>
        <begin position="1"/>
        <end position="45"/>
    </location>
</feature>
<keyword evidence="3" id="KW-1185">Reference proteome</keyword>
<dbReference type="EMBL" id="CDMY01000701">
    <property type="protein sequence ID" value="CEM30659.1"/>
    <property type="molecule type" value="Genomic_DNA"/>
</dbReference>
<gene>
    <name evidence="2" type="ORF">Vbra_6286</name>
</gene>
<dbReference type="VEuPathDB" id="CryptoDB:Vbra_6286"/>
<organism evidence="2 3">
    <name type="scientific">Vitrella brassicaformis (strain CCMP3155)</name>
    <dbReference type="NCBI Taxonomy" id="1169540"/>
    <lineage>
        <taxon>Eukaryota</taxon>
        <taxon>Sar</taxon>
        <taxon>Alveolata</taxon>
        <taxon>Colpodellida</taxon>
        <taxon>Vitrellaceae</taxon>
        <taxon>Vitrella</taxon>
    </lineage>
</organism>
<feature type="compositionally biased region" description="Basic and acidic residues" evidence="1">
    <location>
        <begin position="29"/>
        <end position="45"/>
    </location>
</feature>